<dbReference type="Proteomes" id="UP001383192">
    <property type="component" value="Unassembled WGS sequence"/>
</dbReference>
<protein>
    <recommendedName>
        <fullName evidence="3">Protein kinase domain-containing protein</fullName>
    </recommendedName>
</protein>
<dbReference type="EMBL" id="JAYKXP010000026">
    <property type="protein sequence ID" value="KAK7044097.1"/>
    <property type="molecule type" value="Genomic_DNA"/>
</dbReference>
<evidence type="ECO:0000313" key="2">
    <source>
        <dbReference type="Proteomes" id="UP001383192"/>
    </source>
</evidence>
<organism evidence="1 2">
    <name type="scientific">Paramarasmius palmivorus</name>
    <dbReference type="NCBI Taxonomy" id="297713"/>
    <lineage>
        <taxon>Eukaryota</taxon>
        <taxon>Fungi</taxon>
        <taxon>Dikarya</taxon>
        <taxon>Basidiomycota</taxon>
        <taxon>Agaricomycotina</taxon>
        <taxon>Agaricomycetes</taxon>
        <taxon>Agaricomycetidae</taxon>
        <taxon>Agaricales</taxon>
        <taxon>Marasmiineae</taxon>
        <taxon>Marasmiaceae</taxon>
        <taxon>Paramarasmius</taxon>
    </lineage>
</organism>
<evidence type="ECO:0008006" key="3">
    <source>
        <dbReference type="Google" id="ProtNLM"/>
    </source>
</evidence>
<sequence>MSTTTDDFARVYFIVEENNTTAKEFVQIPKDALISDLRVTVALRHKRDGRLRLWKPFLVLGDDQANLIARLDEVDGDFATFCNDLSKARAAVVIAEVLRVIQAQEKGWKPGWGRQRPVGKLQENNSWRTIASVLHLSAAYWPITRQFKAVKHRYRAMDGANTLGLPIGIIHPAFAKFRALIADVSEKLPEELVESTAKLMASASVMSTANALCQQLLHDLLSYGVKQPTVSADHFSLYVRTDKLLGVASDVVQRKSYRQVMLLPIIRNSRAIDDERVFQVARVFHALRWSVHDLRDFYARLVAAVAPKSSQIADSRFFPVATTYMDNEGKRIKFRYLRPLKGDDPSCKTFLVTAVEDPSQLLVVKFVERYCEEAHKTFMREGRAPELLYCGTVWLDNPERNECGWRKMVVMEYVLGRVAVDGVSASVRQAVQDTVSILHRHDLVHGDARRPNILVAKAMAW</sequence>
<name>A0AAW0CVA8_9AGAR</name>
<evidence type="ECO:0000313" key="1">
    <source>
        <dbReference type="EMBL" id="KAK7044097.1"/>
    </source>
</evidence>
<comment type="caution">
    <text evidence="1">The sequence shown here is derived from an EMBL/GenBank/DDBJ whole genome shotgun (WGS) entry which is preliminary data.</text>
</comment>
<accession>A0AAW0CVA8</accession>
<gene>
    <name evidence="1" type="ORF">VNI00_007813</name>
</gene>
<reference evidence="1 2" key="1">
    <citation type="submission" date="2024-01" db="EMBL/GenBank/DDBJ databases">
        <title>A draft genome for a cacao thread blight-causing isolate of Paramarasmius palmivorus.</title>
        <authorList>
            <person name="Baruah I.K."/>
            <person name="Bukari Y."/>
            <person name="Amoako-Attah I."/>
            <person name="Meinhardt L.W."/>
            <person name="Bailey B.A."/>
            <person name="Cohen S.P."/>
        </authorList>
    </citation>
    <scope>NUCLEOTIDE SEQUENCE [LARGE SCALE GENOMIC DNA]</scope>
    <source>
        <strain evidence="1 2">GH-12</strain>
    </source>
</reference>
<keyword evidence="2" id="KW-1185">Reference proteome</keyword>
<proteinExistence type="predicted"/>
<dbReference type="AlphaFoldDB" id="A0AAW0CVA8"/>